<dbReference type="Proteomes" id="UP000235728">
    <property type="component" value="Unassembled WGS sequence"/>
</dbReference>
<reference evidence="2 3" key="1">
    <citation type="journal article" date="2016" name="Appl. Microbiol. Biotechnol.">
        <title>Characterization of T-DNA insertion mutants with decreased virulence in the entomopathogenic fungus Beauveria bassiana JEF-007.</title>
        <authorList>
            <person name="Kim S."/>
            <person name="Lee S.J."/>
            <person name="Nai Y.S."/>
            <person name="Yu J.S."/>
            <person name="Lee M.R."/>
            <person name="Yang Y.T."/>
            <person name="Kim J.S."/>
        </authorList>
    </citation>
    <scope>NUCLEOTIDE SEQUENCE [LARGE SCALE GENOMIC DNA]</scope>
    <source>
        <strain evidence="2 3">JEF-007</strain>
    </source>
</reference>
<dbReference type="AlphaFoldDB" id="A0A2N6P332"/>
<accession>A0A2N6P332</accession>
<organism evidence="2 3">
    <name type="scientific">Beauveria bassiana</name>
    <name type="common">White muscardine disease fungus</name>
    <name type="synonym">Tritirachium shiotae</name>
    <dbReference type="NCBI Taxonomy" id="176275"/>
    <lineage>
        <taxon>Eukaryota</taxon>
        <taxon>Fungi</taxon>
        <taxon>Dikarya</taxon>
        <taxon>Ascomycota</taxon>
        <taxon>Pezizomycotina</taxon>
        <taxon>Sordariomycetes</taxon>
        <taxon>Hypocreomycetidae</taxon>
        <taxon>Hypocreales</taxon>
        <taxon>Cordycipitaceae</taxon>
        <taxon>Beauveria</taxon>
    </lineage>
</organism>
<name>A0A2N6P332_BEABA</name>
<proteinExistence type="predicted"/>
<sequence length="93" mass="10196">MPIDQSRPDAPRPHPDPNQGREPTAGELECYQNDDASLSGMERNVAKASGNHSDDPMFEQGCGNVPPDQPGNHIGVPQTIRGLSRRRLQTPRQ</sequence>
<feature type="compositionally biased region" description="Basic and acidic residues" evidence="1">
    <location>
        <begin position="1"/>
        <end position="15"/>
    </location>
</feature>
<feature type="compositionally biased region" description="Basic residues" evidence="1">
    <location>
        <begin position="83"/>
        <end position="93"/>
    </location>
</feature>
<evidence type="ECO:0000256" key="1">
    <source>
        <dbReference type="SAM" id="MobiDB-lite"/>
    </source>
</evidence>
<evidence type="ECO:0000313" key="2">
    <source>
        <dbReference type="EMBL" id="PMB73939.1"/>
    </source>
</evidence>
<evidence type="ECO:0000313" key="3">
    <source>
        <dbReference type="Proteomes" id="UP000235728"/>
    </source>
</evidence>
<feature type="region of interest" description="Disordered" evidence="1">
    <location>
        <begin position="43"/>
        <end position="93"/>
    </location>
</feature>
<feature type="region of interest" description="Disordered" evidence="1">
    <location>
        <begin position="1"/>
        <end position="27"/>
    </location>
</feature>
<dbReference type="EMBL" id="MRVG01000001">
    <property type="protein sequence ID" value="PMB73939.1"/>
    <property type="molecule type" value="Genomic_DNA"/>
</dbReference>
<comment type="caution">
    <text evidence="2">The sequence shown here is derived from an EMBL/GenBank/DDBJ whole genome shotgun (WGS) entry which is preliminary data.</text>
</comment>
<gene>
    <name evidence="2" type="ORF">BM221_001366</name>
</gene>
<protein>
    <submittedName>
        <fullName evidence="2">Uncharacterized protein</fullName>
    </submittedName>
</protein>